<proteinExistence type="predicted"/>
<dbReference type="Proteomes" id="UP000010809">
    <property type="component" value="Chromosome"/>
</dbReference>
<evidence type="ECO:0008006" key="3">
    <source>
        <dbReference type="Google" id="ProtNLM"/>
    </source>
</evidence>
<gene>
    <name evidence="1" type="ordered locus">TVNIR_1164</name>
</gene>
<dbReference type="SUPFAM" id="SSF48452">
    <property type="entry name" value="TPR-like"/>
    <property type="match status" value="1"/>
</dbReference>
<keyword evidence="2" id="KW-1185">Reference proteome</keyword>
<dbReference type="PANTHER" id="PTHR39328:SF1">
    <property type="entry name" value="BLL2871 PROTEIN"/>
    <property type="match status" value="1"/>
</dbReference>
<dbReference type="HOGENOM" id="CLU_068244_0_0_6"/>
<dbReference type="InterPro" id="IPR010430">
    <property type="entry name" value="DUF1028"/>
</dbReference>
<organism evidence="1 2">
    <name type="scientific">Thioalkalivibrio nitratireducens (strain DSM 14787 / UNIQEM 213 / ALEN2)</name>
    <dbReference type="NCBI Taxonomy" id="1255043"/>
    <lineage>
        <taxon>Bacteria</taxon>
        <taxon>Pseudomonadati</taxon>
        <taxon>Pseudomonadota</taxon>
        <taxon>Gammaproteobacteria</taxon>
        <taxon>Chromatiales</taxon>
        <taxon>Ectothiorhodospiraceae</taxon>
        <taxon>Thioalkalivibrio</taxon>
    </lineage>
</organism>
<evidence type="ECO:0000313" key="2">
    <source>
        <dbReference type="Proteomes" id="UP000010809"/>
    </source>
</evidence>
<dbReference type="AlphaFoldDB" id="L0DTA9"/>
<dbReference type="SUPFAM" id="SSF56235">
    <property type="entry name" value="N-terminal nucleophile aminohydrolases (Ntn hydrolases)"/>
    <property type="match status" value="1"/>
</dbReference>
<name>L0DTA9_THIND</name>
<dbReference type="Gene3D" id="3.60.20.10">
    <property type="entry name" value="Glutamine Phosphoribosylpyrophosphate, subunit 1, domain 1"/>
    <property type="match status" value="1"/>
</dbReference>
<dbReference type="eggNOG" id="COG3342">
    <property type="taxonomic scope" value="Bacteria"/>
</dbReference>
<sequence length="296" mass="31893">MVARDTETGQLGVAVQSHYFAVGSVSPHAEAGVAAMTIQSFAKPRYAVEGLRLIREGASAQEALTALRRGDTHAEYRQSAIADTLGGVAVHTGERCIPEAGHHSGDGYACLGNMLLEVGIWERMGAAFEAADGELVDRLIVSLEAAQSAGGDLRGRRSAAVIVVSAEASGDPAIDVLFNLRVEDHEQPLQELNRLVTLKKAFHHNSRGDHHLRNGDVHAALCEFSTAVSMAPAHEELVFWQAVAMAIAGFEKEAEPLFRELFDASRNWRLLAERVARSRYLPEGSHALDSVLESAP</sequence>
<dbReference type="PANTHER" id="PTHR39328">
    <property type="entry name" value="BLL2871 PROTEIN"/>
    <property type="match status" value="1"/>
</dbReference>
<evidence type="ECO:0000313" key="1">
    <source>
        <dbReference type="EMBL" id="AGA32839.1"/>
    </source>
</evidence>
<dbReference type="Pfam" id="PF06267">
    <property type="entry name" value="DUF1028"/>
    <property type="match status" value="1"/>
</dbReference>
<dbReference type="InterPro" id="IPR011990">
    <property type="entry name" value="TPR-like_helical_dom_sf"/>
</dbReference>
<dbReference type="EMBL" id="CP003989">
    <property type="protein sequence ID" value="AGA32839.1"/>
    <property type="molecule type" value="Genomic_DNA"/>
</dbReference>
<dbReference type="PATRIC" id="fig|1255043.3.peg.1177"/>
<reference evidence="1" key="1">
    <citation type="submission" date="2015-12" db="EMBL/GenBank/DDBJ databases">
        <authorList>
            <person name="Tikhonova T.V."/>
            <person name="Pavlov A.R."/>
            <person name="Beletsky A.V."/>
            <person name="Mardanov A.V."/>
            <person name="Sorokin D.Y."/>
            <person name="Ravin N.V."/>
            <person name="Popov V.O."/>
        </authorList>
    </citation>
    <scope>NUCLEOTIDE SEQUENCE</scope>
    <source>
        <strain evidence="1">DSM 14787</strain>
    </source>
</reference>
<dbReference type="KEGG" id="tni:TVNIR_1164"/>
<protein>
    <recommendedName>
        <fullName evidence="3">DUF1028 domain-containing protein</fullName>
    </recommendedName>
</protein>
<dbReference type="InterPro" id="IPR029055">
    <property type="entry name" value="Ntn_hydrolases_N"/>
</dbReference>
<accession>L0DTA9</accession>